<dbReference type="SUPFAM" id="SSF140990">
    <property type="entry name" value="FtsH protease domain-like"/>
    <property type="match status" value="1"/>
</dbReference>
<dbReference type="FunFam" id="1.10.8.60:FF:000001">
    <property type="entry name" value="ATP-dependent zinc metalloprotease FtsH"/>
    <property type="match status" value="1"/>
</dbReference>
<comment type="cofactor">
    <cofactor evidence="15">
        <name>Zn(2+)</name>
        <dbReference type="ChEBI" id="CHEBI:29105"/>
    </cofactor>
    <text evidence="15">Binds 1 zinc ion per subunit.</text>
</comment>
<accession>A0A7Z7LFP0</accession>
<comment type="similarity">
    <text evidence="14 15">In the central section; belongs to the AAA ATPase family.</text>
</comment>
<dbReference type="EMBL" id="LS974202">
    <property type="protein sequence ID" value="SSC13172.1"/>
    <property type="molecule type" value="Genomic_DNA"/>
</dbReference>
<dbReference type="InterPro" id="IPR027417">
    <property type="entry name" value="P-loop_NTPase"/>
</dbReference>
<dbReference type="Gene3D" id="1.10.8.60">
    <property type="match status" value="1"/>
</dbReference>
<evidence type="ECO:0000256" key="3">
    <source>
        <dbReference type="ARBA" id="ARBA00022519"/>
    </source>
</evidence>
<feature type="binding site" evidence="15">
    <location>
        <position position="501"/>
    </location>
    <ligand>
        <name>Zn(2+)</name>
        <dbReference type="ChEBI" id="CHEBI:29105"/>
        <note>catalytic</note>
    </ligand>
</feature>
<dbReference type="InterPro" id="IPR003960">
    <property type="entry name" value="ATPase_AAA_CS"/>
</dbReference>
<dbReference type="HAMAP" id="MF_01458">
    <property type="entry name" value="FtsH"/>
    <property type="match status" value="1"/>
</dbReference>
<dbReference type="KEGG" id="minf:MESINF_1728"/>
<dbReference type="InterPro" id="IPR003959">
    <property type="entry name" value="ATPase_AAA_core"/>
</dbReference>
<dbReference type="InterPro" id="IPR003593">
    <property type="entry name" value="AAA+_ATPase"/>
</dbReference>
<dbReference type="GO" id="GO:0005886">
    <property type="term" value="C:plasma membrane"/>
    <property type="evidence" value="ECO:0007669"/>
    <property type="project" value="UniProtKB-SubCell"/>
</dbReference>
<evidence type="ECO:0000256" key="16">
    <source>
        <dbReference type="RuleBase" id="RU003651"/>
    </source>
</evidence>
<keyword evidence="3" id="KW-0997">Cell inner membrane</keyword>
<dbReference type="GO" id="GO:0004222">
    <property type="term" value="F:metalloendopeptidase activity"/>
    <property type="evidence" value="ECO:0007669"/>
    <property type="project" value="InterPro"/>
</dbReference>
<dbReference type="Pfam" id="PF00004">
    <property type="entry name" value="AAA"/>
    <property type="match status" value="1"/>
</dbReference>
<keyword evidence="15" id="KW-1003">Cell membrane</keyword>
<comment type="subunit">
    <text evidence="15">Homohexamer.</text>
</comment>
<dbReference type="GO" id="GO:0004176">
    <property type="term" value="F:ATP-dependent peptidase activity"/>
    <property type="evidence" value="ECO:0007669"/>
    <property type="project" value="InterPro"/>
</dbReference>
<dbReference type="GO" id="GO:0005524">
    <property type="term" value="F:ATP binding"/>
    <property type="evidence" value="ECO:0007669"/>
    <property type="project" value="UniProtKB-UniRule"/>
</dbReference>
<dbReference type="CDD" id="cd19501">
    <property type="entry name" value="RecA-like_FtsH"/>
    <property type="match status" value="1"/>
</dbReference>
<dbReference type="InterPro" id="IPR005936">
    <property type="entry name" value="FtsH"/>
</dbReference>
<name>A0A7Z7LFP0_9BACT</name>
<dbReference type="FunFam" id="3.40.50.300:FF:000001">
    <property type="entry name" value="ATP-dependent zinc metalloprotease FtsH"/>
    <property type="match status" value="1"/>
</dbReference>
<feature type="transmembrane region" description="Helical" evidence="15">
    <location>
        <begin position="7"/>
        <end position="28"/>
    </location>
</feature>
<dbReference type="SUPFAM" id="SSF52540">
    <property type="entry name" value="P-loop containing nucleoside triphosphate hydrolases"/>
    <property type="match status" value="1"/>
</dbReference>
<feature type="binding site" evidence="15">
    <location>
        <position position="428"/>
    </location>
    <ligand>
        <name>Zn(2+)</name>
        <dbReference type="ChEBI" id="CHEBI:29105"/>
        <note>catalytic</note>
    </ligand>
</feature>
<keyword evidence="8 15" id="KW-0378">Hydrolase</keyword>
<evidence type="ECO:0000256" key="5">
    <source>
        <dbReference type="ARBA" id="ARBA00022692"/>
    </source>
</evidence>
<reference evidence="18 19" key="1">
    <citation type="submission" date="2017-01" db="EMBL/GenBank/DDBJ databases">
        <authorList>
            <person name="Erauso G."/>
        </authorList>
    </citation>
    <scope>NUCLEOTIDE SEQUENCE [LARGE SCALE GENOMIC DNA]</scope>
    <source>
        <strain evidence="18">MESINF1</strain>
    </source>
</reference>
<dbReference type="FunFam" id="1.20.58.760:FF:000001">
    <property type="entry name" value="ATP-dependent zinc metalloprotease FtsH"/>
    <property type="match status" value="1"/>
</dbReference>
<evidence type="ECO:0000313" key="19">
    <source>
        <dbReference type="Proteomes" id="UP000250796"/>
    </source>
</evidence>
<proteinExistence type="inferred from homology"/>
<evidence type="ECO:0000256" key="14">
    <source>
        <dbReference type="ARBA" id="ARBA00061570"/>
    </source>
</evidence>
<evidence type="ECO:0000256" key="7">
    <source>
        <dbReference type="ARBA" id="ARBA00022741"/>
    </source>
</evidence>
<evidence type="ECO:0000256" key="10">
    <source>
        <dbReference type="ARBA" id="ARBA00022840"/>
    </source>
</evidence>
<comment type="function">
    <text evidence="15">Acts as a processive, ATP-dependent zinc metallopeptidase for both cytoplasmic and membrane proteins. Plays a role in the quality control of integral membrane proteins.</text>
</comment>
<evidence type="ECO:0000256" key="9">
    <source>
        <dbReference type="ARBA" id="ARBA00022833"/>
    </source>
</evidence>
<evidence type="ECO:0000256" key="8">
    <source>
        <dbReference type="ARBA" id="ARBA00022801"/>
    </source>
</evidence>
<dbReference type="Proteomes" id="UP000250796">
    <property type="component" value="Chromosome MESINF"/>
</dbReference>
<dbReference type="RefSeq" id="WP_169699348.1">
    <property type="nucleotide sequence ID" value="NZ_LS974202.1"/>
</dbReference>
<dbReference type="InterPro" id="IPR037219">
    <property type="entry name" value="Peptidase_M41-like"/>
</dbReference>
<keyword evidence="7 15" id="KW-0547">Nucleotide-binding</keyword>
<sequence length="639" mass="70382">MEQRPRLGMILFYVVLGIFLLVALRGLYPSETSIEVPYTKFLDDFNNIIDIVIYDNGKVVYITGDNPRRSLETYFPSQTLITQTFQDQLDQLARRGVNITFERGGDSLFWVNLLGTIIPLAIIVFIWFFAMRSLSGRNSQAFTFTKSPAKKYTSSDKKVTFKDVAGVDEAQQELADVVSFLKDPSIFRDTGARMPKGILLVGPPGTGKTLLARSVAGEAEVPFFFISGSDFVELFVGVGAARVRDLFAQAKTSAPAIVFIDEIDAVGRHRGAGLGGGHDEREQTLNQILVEMDGFDAKTGVIVIAATNRPDILDKALLRPGRFDKKISVDPPDLNGRAAILKIHMRGKPIDPDVDVQLLARRTPGFVGADLENLINEAAILSARKKKKMIGMFELEEAIDRVLAGPAKKSRIISDKEKKILAYHELGHAVVGLVLPNAFPVHKVTIIPRGTSTLGFTESLPLEDRYLITKSELLDNMAQALGGRAAEDLVFGEITTGASSDLERASAMARSMVTQFGMSERLGPIAWGKEEEEVFLGRELTRMKNYSEEIASEIDAEVKKIVLTSYEKAKRVLSDQRKKLDEAAEFLLQKETITGRELADILGLDSGNFYKDDFEEVDVVTGPKIEGGKIMGKPELGNA</sequence>
<dbReference type="InterPro" id="IPR000642">
    <property type="entry name" value="Peptidase_M41"/>
</dbReference>
<evidence type="ECO:0000256" key="13">
    <source>
        <dbReference type="ARBA" id="ARBA00023136"/>
    </source>
</evidence>
<dbReference type="PROSITE" id="PS00674">
    <property type="entry name" value="AAA"/>
    <property type="match status" value="1"/>
</dbReference>
<evidence type="ECO:0000256" key="4">
    <source>
        <dbReference type="ARBA" id="ARBA00022670"/>
    </source>
</evidence>
<dbReference type="Pfam" id="PF17862">
    <property type="entry name" value="AAA_lid_3"/>
    <property type="match status" value="1"/>
</dbReference>
<dbReference type="InterPro" id="IPR041569">
    <property type="entry name" value="AAA_lid_3"/>
</dbReference>
<feature type="transmembrane region" description="Helical" evidence="15">
    <location>
        <begin position="108"/>
        <end position="130"/>
    </location>
</feature>
<comment type="similarity">
    <text evidence="2 15">In the C-terminal section; belongs to the peptidase M41 family.</text>
</comment>
<feature type="active site" evidence="15">
    <location>
        <position position="425"/>
    </location>
</feature>
<evidence type="ECO:0000259" key="17">
    <source>
        <dbReference type="SMART" id="SM00382"/>
    </source>
</evidence>
<keyword evidence="12 15" id="KW-0482">Metalloprotease</keyword>
<keyword evidence="4 15" id="KW-0645">Protease</keyword>
<keyword evidence="6 15" id="KW-0479">Metal-binding</keyword>
<organism evidence="18 19">
    <name type="scientific">Mesotoga infera</name>
    <dbReference type="NCBI Taxonomy" id="1236046"/>
    <lineage>
        <taxon>Bacteria</taxon>
        <taxon>Thermotogati</taxon>
        <taxon>Thermotogota</taxon>
        <taxon>Thermotogae</taxon>
        <taxon>Kosmotogales</taxon>
        <taxon>Kosmotogaceae</taxon>
        <taxon>Mesotoga</taxon>
    </lineage>
</organism>
<comment type="similarity">
    <text evidence="16">Belongs to the AAA ATPase family.</text>
</comment>
<dbReference type="Gene3D" id="3.40.50.300">
    <property type="entry name" value="P-loop containing nucleotide triphosphate hydrolases"/>
    <property type="match status" value="1"/>
</dbReference>
<evidence type="ECO:0000256" key="11">
    <source>
        <dbReference type="ARBA" id="ARBA00022989"/>
    </source>
</evidence>
<keyword evidence="13 15" id="KW-0472">Membrane</keyword>
<dbReference type="AlphaFoldDB" id="A0A7Z7LFP0"/>
<evidence type="ECO:0000256" key="15">
    <source>
        <dbReference type="HAMAP-Rule" id="MF_01458"/>
    </source>
</evidence>
<evidence type="ECO:0000256" key="6">
    <source>
        <dbReference type="ARBA" id="ARBA00022723"/>
    </source>
</evidence>
<dbReference type="GO" id="GO:0030163">
    <property type="term" value="P:protein catabolic process"/>
    <property type="evidence" value="ECO:0007669"/>
    <property type="project" value="UniProtKB-UniRule"/>
</dbReference>
<keyword evidence="19" id="KW-1185">Reference proteome</keyword>
<comment type="subcellular location">
    <subcellularLocation>
        <location evidence="15">Cell membrane</location>
        <topology evidence="15">Multi-pass membrane protein</topology>
        <orientation evidence="15">Cytoplasmic side</orientation>
    </subcellularLocation>
    <subcellularLocation>
        <location evidence="1">Membrane</location>
    </subcellularLocation>
</comment>
<keyword evidence="5 15" id="KW-0812">Transmembrane</keyword>
<keyword evidence="11 15" id="KW-1133">Transmembrane helix</keyword>
<dbReference type="SMART" id="SM00382">
    <property type="entry name" value="AAA"/>
    <property type="match status" value="1"/>
</dbReference>
<dbReference type="GO" id="GO:0008270">
    <property type="term" value="F:zinc ion binding"/>
    <property type="evidence" value="ECO:0007669"/>
    <property type="project" value="UniProtKB-UniRule"/>
</dbReference>
<feature type="binding site" evidence="15">
    <location>
        <position position="424"/>
    </location>
    <ligand>
        <name>Zn(2+)</name>
        <dbReference type="ChEBI" id="CHEBI:29105"/>
        <note>catalytic</note>
    </ligand>
</feature>
<dbReference type="PANTHER" id="PTHR23076:SF97">
    <property type="entry name" value="ATP-DEPENDENT ZINC METALLOPROTEASE YME1L1"/>
    <property type="match status" value="1"/>
</dbReference>
<dbReference type="PANTHER" id="PTHR23076">
    <property type="entry name" value="METALLOPROTEASE M41 FTSH"/>
    <property type="match status" value="1"/>
</dbReference>
<protein>
    <recommendedName>
        <fullName evidence="15">ATP-dependent zinc metalloprotease FtsH</fullName>
        <ecNumber evidence="15">3.4.24.-</ecNumber>
    </recommendedName>
</protein>
<evidence type="ECO:0000256" key="12">
    <source>
        <dbReference type="ARBA" id="ARBA00023049"/>
    </source>
</evidence>
<keyword evidence="10 15" id="KW-0067">ATP-binding</keyword>
<evidence type="ECO:0000256" key="1">
    <source>
        <dbReference type="ARBA" id="ARBA00004370"/>
    </source>
</evidence>
<dbReference type="NCBIfam" id="TIGR01241">
    <property type="entry name" value="FtsH_fam"/>
    <property type="match status" value="1"/>
</dbReference>
<dbReference type="GO" id="GO:0016887">
    <property type="term" value="F:ATP hydrolysis activity"/>
    <property type="evidence" value="ECO:0007669"/>
    <property type="project" value="UniProtKB-UniRule"/>
</dbReference>
<dbReference type="Gene3D" id="1.20.58.760">
    <property type="entry name" value="Peptidase M41"/>
    <property type="match status" value="1"/>
</dbReference>
<gene>
    <name evidence="15 18" type="primary">ftsH</name>
    <name evidence="18" type="ORF">MESINF_1728</name>
</gene>
<feature type="domain" description="AAA+ ATPase" evidence="17">
    <location>
        <begin position="194"/>
        <end position="333"/>
    </location>
</feature>
<feature type="binding site" evidence="15">
    <location>
        <begin position="202"/>
        <end position="209"/>
    </location>
    <ligand>
        <name>ATP</name>
        <dbReference type="ChEBI" id="CHEBI:30616"/>
    </ligand>
</feature>
<evidence type="ECO:0000256" key="2">
    <source>
        <dbReference type="ARBA" id="ARBA00010044"/>
    </source>
</evidence>
<keyword evidence="9 15" id="KW-0862">Zinc</keyword>
<evidence type="ECO:0000313" key="18">
    <source>
        <dbReference type="EMBL" id="SSC13172.1"/>
    </source>
</evidence>
<dbReference type="GO" id="GO:0006508">
    <property type="term" value="P:proteolysis"/>
    <property type="evidence" value="ECO:0007669"/>
    <property type="project" value="UniProtKB-KW"/>
</dbReference>
<dbReference type="Pfam" id="PF01434">
    <property type="entry name" value="Peptidase_M41"/>
    <property type="match status" value="1"/>
</dbReference>
<dbReference type="EC" id="3.4.24.-" evidence="15"/>